<dbReference type="InterPro" id="IPR023606">
    <property type="entry name" value="CoA-Trfase_III_dom_1_sf"/>
</dbReference>
<protein>
    <recommendedName>
        <fullName evidence="5">CoA-transferase family III</fullName>
    </recommendedName>
</protein>
<comment type="caution">
    <text evidence="3">The sequence shown here is derived from an EMBL/GenBank/DDBJ whole genome shotgun (WGS) entry which is preliminary data.</text>
</comment>
<dbReference type="InterPro" id="IPR003673">
    <property type="entry name" value="CoA-Trfase_fam_III"/>
</dbReference>
<evidence type="ECO:0000313" key="3">
    <source>
        <dbReference type="EMBL" id="KAH0627169.1"/>
    </source>
</evidence>
<dbReference type="Proteomes" id="UP000826234">
    <property type="component" value="Unassembled WGS sequence"/>
</dbReference>
<evidence type="ECO:0000256" key="2">
    <source>
        <dbReference type="ARBA" id="ARBA00022679"/>
    </source>
</evidence>
<dbReference type="Pfam" id="PF02515">
    <property type="entry name" value="CoA_transf_3"/>
    <property type="match status" value="1"/>
</dbReference>
<accession>A0ABQ7TCD0</accession>
<reference evidence="3 4" key="1">
    <citation type="journal article" date="2022" name="Gigascience">
        <title>A chromosome-level genome assembly and annotation of the desert horned lizard, Phrynosoma platyrhinos, provides insight into chromosomal rearrangements among reptiles.</title>
        <authorList>
            <person name="Koochekian N."/>
            <person name="Ascanio A."/>
            <person name="Farleigh K."/>
            <person name="Card D.C."/>
            <person name="Schield D.R."/>
            <person name="Castoe T.A."/>
            <person name="Jezkova T."/>
        </authorList>
    </citation>
    <scope>NUCLEOTIDE SEQUENCE [LARGE SCALE GENOMIC DNA]</scope>
    <source>
        <strain evidence="3">NK-2021</strain>
    </source>
</reference>
<dbReference type="PANTHER" id="PTHR48207:SF3">
    <property type="entry name" value="SUCCINATE--HYDROXYMETHYLGLUTARATE COA-TRANSFERASE"/>
    <property type="match status" value="1"/>
</dbReference>
<organism evidence="3 4">
    <name type="scientific">Phrynosoma platyrhinos</name>
    <name type="common">Desert horned lizard</name>
    <dbReference type="NCBI Taxonomy" id="52577"/>
    <lineage>
        <taxon>Eukaryota</taxon>
        <taxon>Metazoa</taxon>
        <taxon>Chordata</taxon>
        <taxon>Craniata</taxon>
        <taxon>Vertebrata</taxon>
        <taxon>Euteleostomi</taxon>
        <taxon>Lepidosauria</taxon>
        <taxon>Squamata</taxon>
        <taxon>Bifurcata</taxon>
        <taxon>Unidentata</taxon>
        <taxon>Episquamata</taxon>
        <taxon>Toxicofera</taxon>
        <taxon>Iguania</taxon>
        <taxon>Phrynosomatidae</taxon>
        <taxon>Phrynosomatinae</taxon>
        <taxon>Phrynosoma</taxon>
    </lineage>
</organism>
<keyword evidence="2" id="KW-0808">Transferase</keyword>
<gene>
    <name evidence="3" type="ORF">JD844_002619</name>
</gene>
<dbReference type="SUPFAM" id="SSF89796">
    <property type="entry name" value="CoA-transferase family III (CaiB/BaiF)"/>
    <property type="match status" value="1"/>
</dbReference>
<dbReference type="EMBL" id="JAIPUX010000521">
    <property type="protein sequence ID" value="KAH0627169.1"/>
    <property type="molecule type" value="Genomic_DNA"/>
</dbReference>
<dbReference type="PANTHER" id="PTHR48207">
    <property type="entry name" value="SUCCINATE--HYDROXYMETHYLGLUTARATE COA-TRANSFERASE"/>
    <property type="match status" value="1"/>
</dbReference>
<keyword evidence="4" id="KW-1185">Reference proteome</keyword>
<proteinExistence type="inferred from homology"/>
<name>A0ABQ7TCD0_PHRPL</name>
<dbReference type="InterPro" id="IPR050483">
    <property type="entry name" value="CoA-transferase_III_domain"/>
</dbReference>
<dbReference type="Gene3D" id="3.40.50.10540">
    <property type="entry name" value="Crotonobetainyl-coa:carnitine coa-transferase, domain 1"/>
    <property type="match status" value="1"/>
</dbReference>
<evidence type="ECO:0000256" key="1">
    <source>
        <dbReference type="ARBA" id="ARBA00008383"/>
    </source>
</evidence>
<evidence type="ECO:0000313" key="4">
    <source>
        <dbReference type="Proteomes" id="UP000826234"/>
    </source>
</evidence>
<sequence length="162" mass="18104">MFCIFCFNYLSLCFKAMDKLVRSFNEQGMTLLQLPSLASYTLQGLRIGNFSKWLKLGAILNVFQLELTPIELDQTLRSPTEVSGAHSKGGEPVRPGVAMTDLATGLYAYGAIMAALLQRQKTGKGMHVDCNLLSSQVRTYLIIWIIRIRFPFLLISVVCHAQ</sequence>
<evidence type="ECO:0008006" key="5">
    <source>
        <dbReference type="Google" id="ProtNLM"/>
    </source>
</evidence>
<comment type="similarity">
    <text evidence="1">Belongs to the CoA-transferase III family.</text>
</comment>